<dbReference type="PANTHER" id="PTHR10513:SF35">
    <property type="entry name" value="DEOXYADENOSINE KINASE"/>
    <property type="match status" value="1"/>
</dbReference>
<gene>
    <name evidence="4" type="ORF">A2931_03020</name>
</gene>
<feature type="binding site" evidence="2">
    <location>
        <begin position="189"/>
        <end position="191"/>
    </location>
    <ligand>
        <name>ATP</name>
        <dbReference type="ChEBI" id="CHEBI:30616"/>
    </ligand>
</feature>
<dbReference type="InterPro" id="IPR002624">
    <property type="entry name" value="DCK/DGK"/>
</dbReference>
<organism evidence="4 5">
    <name type="scientific">Candidatus Niyogibacteria bacterium RIFCSPLOWO2_01_FULL_45_48</name>
    <dbReference type="NCBI Taxonomy" id="1801724"/>
    <lineage>
        <taxon>Bacteria</taxon>
        <taxon>Candidatus Niyogiibacteriota</taxon>
    </lineage>
</organism>
<dbReference type="EMBL" id="MHMQ01000025">
    <property type="protein sequence ID" value="OGZ30139.1"/>
    <property type="molecule type" value="Genomic_DNA"/>
</dbReference>
<protein>
    <recommendedName>
        <fullName evidence="3">Deoxynucleoside kinase domain-containing protein</fullName>
    </recommendedName>
</protein>
<evidence type="ECO:0000256" key="1">
    <source>
        <dbReference type="PIRSR" id="PIRSR000705-1"/>
    </source>
</evidence>
<feature type="domain" description="Deoxynucleoside kinase" evidence="3">
    <location>
        <begin position="13"/>
        <end position="207"/>
    </location>
</feature>
<accession>A0A1G2EWG4</accession>
<evidence type="ECO:0000259" key="3">
    <source>
        <dbReference type="Pfam" id="PF01712"/>
    </source>
</evidence>
<feature type="active site" description="Proton acceptor" evidence="1">
    <location>
        <position position="87"/>
    </location>
</feature>
<dbReference type="GO" id="GO:0005737">
    <property type="term" value="C:cytoplasm"/>
    <property type="evidence" value="ECO:0007669"/>
    <property type="project" value="TreeGrafter"/>
</dbReference>
<sequence>MKKNKACKFIAFMGGVGSGKTTAMKLAAKNLGFKPVKEKFSENNFLPLFYKDMKKWAFHSQLFFSIEKLNQLLEIKELLQKTSAVLDTSIHQDFCFLDTQKKLGFLTEKEYKIYRYVYDKVKKRLPHPDLLVYLKTNHKNLKKNIIKRKRSYEKTIPAFYLKTLSETQDLCVKKYKKNTSVLTIDMDKLDFKNNKKDRKKLLNLIKKAL</sequence>
<dbReference type="InterPro" id="IPR050566">
    <property type="entry name" value="Deoxyribonucleoside_kinase"/>
</dbReference>
<keyword evidence="2" id="KW-0067">ATP-binding</keyword>
<dbReference type="AlphaFoldDB" id="A0A1G2EWG4"/>
<dbReference type="InterPro" id="IPR027417">
    <property type="entry name" value="P-loop_NTPase"/>
</dbReference>
<dbReference type="PIRSF" id="PIRSF000705">
    <property type="entry name" value="DNK"/>
    <property type="match status" value="1"/>
</dbReference>
<name>A0A1G2EWG4_9BACT</name>
<dbReference type="GO" id="GO:0019136">
    <property type="term" value="F:deoxynucleoside kinase activity"/>
    <property type="evidence" value="ECO:0007669"/>
    <property type="project" value="InterPro"/>
</dbReference>
<evidence type="ECO:0000313" key="4">
    <source>
        <dbReference type="EMBL" id="OGZ30139.1"/>
    </source>
</evidence>
<feature type="binding site" evidence="2">
    <location>
        <begin position="14"/>
        <end position="22"/>
    </location>
    <ligand>
        <name>ATP</name>
        <dbReference type="ChEBI" id="CHEBI:30616"/>
    </ligand>
</feature>
<dbReference type="InterPro" id="IPR031314">
    <property type="entry name" value="DNK_dom"/>
</dbReference>
<proteinExistence type="predicted"/>
<dbReference type="SUPFAM" id="SSF52540">
    <property type="entry name" value="P-loop containing nucleoside triphosphate hydrolases"/>
    <property type="match status" value="1"/>
</dbReference>
<dbReference type="GO" id="GO:0005524">
    <property type="term" value="F:ATP binding"/>
    <property type="evidence" value="ECO:0007669"/>
    <property type="project" value="UniProtKB-KW"/>
</dbReference>
<dbReference type="PANTHER" id="PTHR10513">
    <property type="entry name" value="DEOXYNUCLEOSIDE KINASE"/>
    <property type="match status" value="1"/>
</dbReference>
<dbReference type="Gene3D" id="3.40.50.300">
    <property type="entry name" value="P-loop containing nucleotide triphosphate hydrolases"/>
    <property type="match status" value="1"/>
</dbReference>
<dbReference type="Proteomes" id="UP000177486">
    <property type="component" value="Unassembled WGS sequence"/>
</dbReference>
<evidence type="ECO:0000313" key="5">
    <source>
        <dbReference type="Proteomes" id="UP000177486"/>
    </source>
</evidence>
<evidence type="ECO:0000256" key="2">
    <source>
        <dbReference type="PIRSR" id="PIRSR000705-3"/>
    </source>
</evidence>
<keyword evidence="2" id="KW-0547">Nucleotide-binding</keyword>
<comment type="caution">
    <text evidence="4">The sequence shown here is derived from an EMBL/GenBank/DDBJ whole genome shotgun (WGS) entry which is preliminary data.</text>
</comment>
<reference evidence="4 5" key="1">
    <citation type="journal article" date="2016" name="Nat. Commun.">
        <title>Thousands of microbial genomes shed light on interconnected biogeochemical processes in an aquifer system.</title>
        <authorList>
            <person name="Anantharaman K."/>
            <person name="Brown C.T."/>
            <person name="Hug L.A."/>
            <person name="Sharon I."/>
            <person name="Castelle C.J."/>
            <person name="Probst A.J."/>
            <person name="Thomas B.C."/>
            <person name="Singh A."/>
            <person name="Wilkins M.J."/>
            <person name="Karaoz U."/>
            <person name="Brodie E.L."/>
            <person name="Williams K.H."/>
            <person name="Hubbard S.S."/>
            <person name="Banfield J.F."/>
        </authorList>
    </citation>
    <scope>NUCLEOTIDE SEQUENCE [LARGE SCALE GENOMIC DNA]</scope>
</reference>
<dbReference type="Pfam" id="PF01712">
    <property type="entry name" value="dNK"/>
    <property type="match status" value="1"/>
</dbReference>